<feature type="transmembrane region" description="Helical" evidence="1">
    <location>
        <begin position="115"/>
        <end position="134"/>
    </location>
</feature>
<dbReference type="AlphaFoldDB" id="A0A9P5PN83"/>
<dbReference type="PANTHER" id="PTHR31126:SF10">
    <property type="entry name" value="PROTEIN PHOSPHATASE, PUTATIVE (AFU_ORTHOLOGUE AFUA_6G06650)-RELATED"/>
    <property type="match status" value="1"/>
</dbReference>
<dbReference type="Proteomes" id="UP000772434">
    <property type="component" value="Unassembled WGS sequence"/>
</dbReference>
<dbReference type="InterPro" id="IPR016130">
    <property type="entry name" value="Tyr_Pase_AS"/>
</dbReference>
<dbReference type="InterPro" id="IPR000387">
    <property type="entry name" value="Tyr_Pase_dom"/>
</dbReference>
<dbReference type="PANTHER" id="PTHR31126">
    <property type="entry name" value="TYROSINE-PROTEIN PHOSPHATASE"/>
    <property type="match status" value="1"/>
</dbReference>
<comment type="caution">
    <text evidence="3">The sequence shown here is derived from an EMBL/GenBank/DDBJ whole genome shotgun (WGS) entry which is preliminary data.</text>
</comment>
<dbReference type="Pfam" id="PF13350">
    <property type="entry name" value="Y_phosphatase3"/>
    <property type="match status" value="1"/>
</dbReference>
<proteinExistence type="predicted"/>
<keyword evidence="1" id="KW-0812">Transmembrane</keyword>
<sequence>MADTIINPPFTGVHNFRDVGRVINSFSRSNLRIQEGLLFRSGRLDEITPLDAQLMIEKYHLKTVIDLRTKSEHLKRKEVLGLEGSGVRHWDTVKIHFIGRRFEINLIKQLKWWKAIWFILLMITGYRMAAIRIMGRNVMRPKGLIGLSKDSLQFCQSEIVQALEVYLNPQAYPVLVHCTQGKDRSGLVIMLILFILGVPVDLVKADYVLSNQGLERVRASMMDEVMEIGMDGRYLEAPEIVVDEVWKFVQEKGGVDVYLDEIGFGEDKRTKLRTLLLM</sequence>
<evidence type="ECO:0000313" key="3">
    <source>
        <dbReference type="EMBL" id="KAF9066998.1"/>
    </source>
</evidence>
<keyword evidence="1" id="KW-0472">Membrane</keyword>
<dbReference type="PROSITE" id="PS50056">
    <property type="entry name" value="TYR_PHOSPHATASE_2"/>
    <property type="match status" value="1"/>
</dbReference>
<feature type="domain" description="Tyrosine specific protein phosphatases" evidence="2">
    <location>
        <begin position="157"/>
        <end position="205"/>
    </location>
</feature>
<dbReference type="Gene3D" id="3.90.190.10">
    <property type="entry name" value="Protein tyrosine phosphatase superfamily"/>
    <property type="match status" value="1"/>
</dbReference>
<dbReference type="SUPFAM" id="SSF52799">
    <property type="entry name" value="(Phosphotyrosine protein) phosphatases II"/>
    <property type="match status" value="1"/>
</dbReference>
<reference evidence="3" key="1">
    <citation type="submission" date="2020-11" db="EMBL/GenBank/DDBJ databases">
        <authorList>
            <consortium name="DOE Joint Genome Institute"/>
            <person name="Ahrendt S."/>
            <person name="Riley R."/>
            <person name="Andreopoulos W."/>
            <person name="Labutti K."/>
            <person name="Pangilinan J."/>
            <person name="Ruiz-Duenas F.J."/>
            <person name="Barrasa J.M."/>
            <person name="Sanchez-Garcia M."/>
            <person name="Camarero S."/>
            <person name="Miyauchi S."/>
            <person name="Serrano A."/>
            <person name="Linde D."/>
            <person name="Babiker R."/>
            <person name="Drula E."/>
            <person name="Ayuso-Fernandez I."/>
            <person name="Pacheco R."/>
            <person name="Padilla G."/>
            <person name="Ferreira P."/>
            <person name="Barriuso J."/>
            <person name="Kellner H."/>
            <person name="Castanera R."/>
            <person name="Alfaro M."/>
            <person name="Ramirez L."/>
            <person name="Pisabarro A.G."/>
            <person name="Kuo A."/>
            <person name="Tritt A."/>
            <person name="Lipzen A."/>
            <person name="He G."/>
            <person name="Yan M."/>
            <person name="Ng V."/>
            <person name="Cullen D."/>
            <person name="Martin F."/>
            <person name="Rosso M.-N."/>
            <person name="Henrissat B."/>
            <person name="Hibbett D."/>
            <person name="Martinez A.T."/>
            <person name="Grigoriev I.V."/>
        </authorList>
    </citation>
    <scope>NUCLEOTIDE SEQUENCE</scope>
    <source>
        <strain evidence="3">AH 40177</strain>
    </source>
</reference>
<accession>A0A9P5PN83</accession>
<name>A0A9P5PN83_9AGAR</name>
<dbReference type="PROSITE" id="PS00383">
    <property type="entry name" value="TYR_PHOSPHATASE_1"/>
    <property type="match status" value="1"/>
</dbReference>
<keyword evidence="4" id="KW-1185">Reference proteome</keyword>
<feature type="transmembrane region" description="Helical" evidence="1">
    <location>
        <begin position="185"/>
        <end position="203"/>
    </location>
</feature>
<gene>
    <name evidence="3" type="ORF">BDP27DRAFT_1267930</name>
</gene>
<evidence type="ECO:0000313" key="4">
    <source>
        <dbReference type="Proteomes" id="UP000772434"/>
    </source>
</evidence>
<keyword evidence="1" id="KW-1133">Transmembrane helix</keyword>
<dbReference type="InterPro" id="IPR026893">
    <property type="entry name" value="Tyr/Ser_Pase_IphP-type"/>
</dbReference>
<dbReference type="GO" id="GO:0004721">
    <property type="term" value="F:phosphoprotein phosphatase activity"/>
    <property type="evidence" value="ECO:0007669"/>
    <property type="project" value="InterPro"/>
</dbReference>
<dbReference type="InterPro" id="IPR029021">
    <property type="entry name" value="Prot-tyrosine_phosphatase-like"/>
</dbReference>
<evidence type="ECO:0000259" key="2">
    <source>
        <dbReference type="PROSITE" id="PS50056"/>
    </source>
</evidence>
<dbReference type="EMBL" id="JADNRY010000079">
    <property type="protein sequence ID" value="KAF9066998.1"/>
    <property type="molecule type" value="Genomic_DNA"/>
</dbReference>
<protein>
    <submittedName>
        <fullName evidence="3">Protein-tyrosine phosphatase-like protein</fullName>
    </submittedName>
</protein>
<organism evidence="3 4">
    <name type="scientific">Rhodocollybia butyracea</name>
    <dbReference type="NCBI Taxonomy" id="206335"/>
    <lineage>
        <taxon>Eukaryota</taxon>
        <taxon>Fungi</taxon>
        <taxon>Dikarya</taxon>
        <taxon>Basidiomycota</taxon>
        <taxon>Agaricomycotina</taxon>
        <taxon>Agaricomycetes</taxon>
        <taxon>Agaricomycetidae</taxon>
        <taxon>Agaricales</taxon>
        <taxon>Marasmiineae</taxon>
        <taxon>Omphalotaceae</taxon>
        <taxon>Rhodocollybia</taxon>
    </lineage>
</organism>
<evidence type="ECO:0000256" key="1">
    <source>
        <dbReference type="SAM" id="Phobius"/>
    </source>
</evidence>
<dbReference type="OrthoDB" id="9988524at2759"/>